<dbReference type="InterPro" id="IPR036866">
    <property type="entry name" value="RibonucZ/Hydroxyglut_hydro"/>
</dbReference>
<feature type="region of interest" description="Disordered" evidence="16">
    <location>
        <begin position="218"/>
        <end position="250"/>
    </location>
</feature>
<keyword evidence="7" id="KW-0540">Nuclease</keyword>
<keyword evidence="12" id="KW-0539">Nucleus</keyword>
<sequence length="536" mass="58035">MGFRIHLLLWYYKIFGCWLQIVPGVSLLPIDANHVPGSLLFLFDGFFGRIMHTGDFRFDPALHCLPCLQGVDTLYLDNTYCNPRHQHPPRAALRGPLRDLIRRHMERFDVVVALTHFGKEDMLQWLADELQCLVAVSERRMGYLEAMRWPTDRFTTDPTQAAIRTIVRSDEQWSAPALRLAASPPPAIGEEEAGTSATASSGETPTIVIMLSAWQPPGLSGPPMASDEQDSGPADAPPRERAARHAARSGPHWDLWADLGRTCTMESSPTERRFHVPYSDHSNFAELAQFVEWVRPGRVLGIVPTGGPSAGQAALNSPPPGSDPPNPTQQPPLFAGVEYAPVTHFVHLLDPGPPKAPCPCPPAHGEVPPRWLGPLTRVPARAEEAALPRKRPGPGRRRASASASAEELAVQGSRFATAPRSDALPTTPPRPDIAGLLSPHSGARFLGDADEAEGQDGAGRGSDDDEALRALTSLSARARHRQGLAESGDVTESGAVEEQQRGETPAAEGERNPSPLRRLGPHQGPGGCAERPIELE</sequence>
<dbReference type="SUPFAM" id="SSF56281">
    <property type="entry name" value="Metallo-hydrolase/oxidoreductase"/>
    <property type="match status" value="1"/>
</dbReference>
<dbReference type="Gene3D" id="3.40.50.12650">
    <property type="match status" value="1"/>
</dbReference>
<name>A0ABQ8UNX9_9EUKA</name>
<evidence type="ECO:0000256" key="7">
    <source>
        <dbReference type="ARBA" id="ARBA00022722"/>
    </source>
</evidence>
<evidence type="ECO:0000256" key="2">
    <source>
        <dbReference type="ARBA" id="ARBA00004123"/>
    </source>
</evidence>
<feature type="compositionally biased region" description="Basic residues" evidence="16">
    <location>
        <begin position="388"/>
        <end position="399"/>
    </location>
</feature>
<evidence type="ECO:0000256" key="13">
    <source>
        <dbReference type="ARBA" id="ARBA00039555"/>
    </source>
</evidence>
<evidence type="ECO:0000256" key="16">
    <source>
        <dbReference type="SAM" id="MobiDB-lite"/>
    </source>
</evidence>
<evidence type="ECO:0000256" key="5">
    <source>
        <dbReference type="ARBA" id="ARBA00012865"/>
    </source>
</evidence>
<dbReference type="Pfam" id="PF07522">
    <property type="entry name" value="DRMBL"/>
    <property type="match status" value="1"/>
</dbReference>
<evidence type="ECO:0000256" key="9">
    <source>
        <dbReference type="ARBA" id="ARBA00022801"/>
    </source>
</evidence>
<dbReference type="PANTHER" id="PTHR23240">
    <property type="entry name" value="DNA CROSS-LINK REPAIR PROTEIN PSO2/SNM1-RELATED"/>
    <property type="match status" value="1"/>
</dbReference>
<evidence type="ECO:0000256" key="14">
    <source>
        <dbReference type="ARBA" id="ARBA00041693"/>
    </source>
</evidence>
<dbReference type="Gene3D" id="3.60.15.10">
    <property type="entry name" value="Ribonuclease Z/Hydroxyacylglutathione hydrolase-like"/>
    <property type="match status" value="1"/>
</dbReference>
<gene>
    <name evidence="19" type="ORF">PAPYR_2719</name>
</gene>
<evidence type="ECO:0000256" key="1">
    <source>
        <dbReference type="ARBA" id="ARBA00001526"/>
    </source>
</evidence>
<dbReference type="Proteomes" id="UP001141327">
    <property type="component" value="Unassembled WGS sequence"/>
</dbReference>
<dbReference type="EMBL" id="JAPMOS010000010">
    <property type="protein sequence ID" value="KAJ4460884.1"/>
    <property type="molecule type" value="Genomic_DNA"/>
</dbReference>
<dbReference type="PANTHER" id="PTHR23240:SF26">
    <property type="entry name" value="5' EXONUCLEASE APOLLO"/>
    <property type="match status" value="1"/>
</dbReference>
<evidence type="ECO:0000256" key="11">
    <source>
        <dbReference type="ARBA" id="ARBA00023204"/>
    </source>
</evidence>
<proteinExistence type="inferred from homology"/>
<keyword evidence="20" id="KW-1185">Reference proteome</keyword>
<feature type="region of interest" description="Disordered" evidence="16">
    <location>
        <begin position="182"/>
        <end position="202"/>
    </location>
</feature>
<comment type="similarity">
    <text evidence="4">Belongs to the DNA repair metallo-beta-lactamase (DRMBL) family.</text>
</comment>
<keyword evidence="6" id="KW-0158">Chromosome</keyword>
<keyword evidence="10" id="KW-0779">Telomere</keyword>
<evidence type="ECO:0000256" key="6">
    <source>
        <dbReference type="ARBA" id="ARBA00022454"/>
    </source>
</evidence>
<feature type="domain" description="DNA repair metallo-beta-lactamase" evidence="18">
    <location>
        <begin position="272"/>
        <end position="305"/>
    </location>
</feature>
<evidence type="ECO:0000256" key="8">
    <source>
        <dbReference type="ARBA" id="ARBA00022763"/>
    </source>
</evidence>
<dbReference type="EC" id="3.5.2.6" evidence="5"/>
<comment type="caution">
    <text evidence="19">The sequence shown here is derived from an EMBL/GenBank/DDBJ whole genome shotgun (WGS) entry which is preliminary data.</text>
</comment>
<evidence type="ECO:0000256" key="10">
    <source>
        <dbReference type="ARBA" id="ARBA00022895"/>
    </source>
</evidence>
<dbReference type="InterPro" id="IPR011084">
    <property type="entry name" value="DRMBL"/>
</dbReference>
<protein>
    <recommendedName>
        <fullName evidence="13">5' exonuclease Apollo</fullName>
        <ecNumber evidence="5">3.5.2.6</ecNumber>
    </recommendedName>
    <alternativeName>
        <fullName evidence="14">DNA cross-link repair 1B protein</fullName>
    </alternativeName>
    <alternativeName>
        <fullName evidence="15">SNM1 homolog B</fullName>
    </alternativeName>
</protein>
<evidence type="ECO:0000256" key="3">
    <source>
        <dbReference type="ARBA" id="ARBA00004574"/>
    </source>
</evidence>
<comment type="catalytic activity">
    <reaction evidence="1">
        <text>a beta-lactam + H2O = a substituted beta-amino acid</text>
        <dbReference type="Rhea" id="RHEA:20401"/>
        <dbReference type="ChEBI" id="CHEBI:15377"/>
        <dbReference type="ChEBI" id="CHEBI:35627"/>
        <dbReference type="ChEBI" id="CHEBI:140347"/>
        <dbReference type="EC" id="3.5.2.6"/>
    </reaction>
</comment>
<evidence type="ECO:0000256" key="4">
    <source>
        <dbReference type="ARBA" id="ARBA00010304"/>
    </source>
</evidence>
<feature type="compositionally biased region" description="Low complexity" evidence="16">
    <location>
        <begin position="400"/>
        <end position="409"/>
    </location>
</feature>
<dbReference type="GO" id="GO:0004527">
    <property type="term" value="F:exonuclease activity"/>
    <property type="evidence" value="ECO:0007669"/>
    <property type="project" value="UniProtKB-KW"/>
</dbReference>
<evidence type="ECO:0000256" key="15">
    <source>
        <dbReference type="ARBA" id="ARBA00042738"/>
    </source>
</evidence>
<keyword evidence="8" id="KW-0227">DNA damage</keyword>
<feature type="compositionally biased region" description="Pro residues" evidence="16">
    <location>
        <begin position="317"/>
        <end position="330"/>
    </location>
</feature>
<feature type="region of interest" description="Disordered" evidence="16">
    <location>
        <begin position="383"/>
        <end position="536"/>
    </location>
</feature>
<evidence type="ECO:0000256" key="17">
    <source>
        <dbReference type="SAM" id="SignalP"/>
    </source>
</evidence>
<evidence type="ECO:0000256" key="12">
    <source>
        <dbReference type="ARBA" id="ARBA00023242"/>
    </source>
</evidence>
<keyword evidence="11" id="KW-0234">DNA repair</keyword>
<organism evidence="19 20">
    <name type="scientific">Paratrimastix pyriformis</name>
    <dbReference type="NCBI Taxonomy" id="342808"/>
    <lineage>
        <taxon>Eukaryota</taxon>
        <taxon>Metamonada</taxon>
        <taxon>Preaxostyla</taxon>
        <taxon>Paratrimastigidae</taxon>
        <taxon>Paratrimastix</taxon>
    </lineage>
</organism>
<keyword evidence="19" id="KW-0269">Exonuclease</keyword>
<evidence type="ECO:0000313" key="20">
    <source>
        <dbReference type="Proteomes" id="UP001141327"/>
    </source>
</evidence>
<evidence type="ECO:0000259" key="18">
    <source>
        <dbReference type="Pfam" id="PF07522"/>
    </source>
</evidence>
<accession>A0ABQ8UNX9</accession>
<feature type="chain" id="PRO_5045359081" description="5' exonuclease Apollo" evidence="17">
    <location>
        <begin position="25"/>
        <end position="536"/>
    </location>
</feature>
<evidence type="ECO:0000313" key="19">
    <source>
        <dbReference type="EMBL" id="KAJ4460884.1"/>
    </source>
</evidence>
<keyword evidence="17" id="KW-0732">Signal</keyword>
<comment type="subcellular location">
    <subcellularLocation>
        <location evidence="3">Chromosome</location>
        <location evidence="3">Telomere</location>
    </subcellularLocation>
    <subcellularLocation>
        <location evidence="2">Nucleus</location>
    </subcellularLocation>
</comment>
<feature type="signal peptide" evidence="17">
    <location>
        <begin position="1"/>
        <end position="24"/>
    </location>
</feature>
<keyword evidence="9" id="KW-0378">Hydrolase</keyword>
<reference evidence="19" key="1">
    <citation type="journal article" date="2022" name="bioRxiv">
        <title>Genomics of Preaxostyla Flagellates Illuminates Evolutionary Transitions and the Path Towards Mitochondrial Loss.</title>
        <authorList>
            <person name="Novak L.V.F."/>
            <person name="Treitli S.C."/>
            <person name="Pyrih J."/>
            <person name="Halakuc P."/>
            <person name="Pipaliya S.V."/>
            <person name="Vacek V."/>
            <person name="Brzon O."/>
            <person name="Soukal P."/>
            <person name="Eme L."/>
            <person name="Dacks J.B."/>
            <person name="Karnkowska A."/>
            <person name="Elias M."/>
            <person name="Hampl V."/>
        </authorList>
    </citation>
    <scope>NUCLEOTIDE SEQUENCE</scope>
    <source>
        <strain evidence="19">RCP-MX</strain>
    </source>
</reference>
<feature type="region of interest" description="Disordered" evidence="16">
    <location>
        <begin position="304"/>
        <end position="334"/>
    </location>
</feature>